<evidence type="ECO:0000313" key="2">
    <source>
        <dbReference type="EMBL" id="RDU21799.1"/>
    </source>
</evidence>
<dbReference type="AlphaFoldDB" id="A0A371AQE5"/>
<proteinExistence type="predicted"/>
<dbReference type="InterPro" id="IPR043739">
    <property type="entry name" value="DUF5684"/>
</dbReference>
<feature type="transmembrane region" description="Helical" evidence="1">
    <location>
        <begin position="6"/>
        <end position="29"/>
    </location>
</feature>
<feature type="transmembrane region" description="Helical" evidence="1">
    <location>
        <begin position="93"/>
        <end position="113"/>
    </location>
</feature>
<sequence>MYSYDVIAGLFTLPFIMIYLALTVLGIVVMWKIFEKAGKPGWGSLIPIYNFYCIMDIAWGNGWLFLILFVPFVNGIFGIITIFKFAMAFGKGIAFGFGLLLLGVIFYPILAFGDAEYIGPQ</sequence>
<name>A0A371AQE5_9FIRM</name>
<gene>
    <name evidence="2" type="ORF">DWV06_17590</name>
</gene>
<organism evidence="2 3">
    <name type="scientific">Anaerosacchariphilus polymeriproducens</name>
    <dbReference type="NCBI Taxonomy" id="1812858"/>
    <lineage>
        <taxon>Bacteria</taxon>
        <taxon>Bacillati</taxon>
        <taxon>Bacillota</taxon>
        <taxon>Clostridia</taxon>
        <taxon>Lachnospirales</taxon>
        <taxon>Lachnospiraceae</taxon>
        <taxon>Anaerosacchariphilus</taxon>
    </lineage>
</organism>
<evidence type="ECO:0000313" key="3">
    <source>
        <dbReference type="Proteomes" id="UP000255036"/>
    </source>
</evidence>
<dbReference type="EMBL" id="QRCT01000051">
    <property type="protein sequence ID" value="RDU21799.1"/>
    <property type="molecule type" value="Genomic_DNA"/>
</dbReference>
<comment type="caution">
    <text evidence="2">The sequence shown here is derived from an EMBL/GenBank/DDBJ whole genome shotgun (WGS) entry which is preliminary data.</text>
</comment>
<evidence type="ECO:0000256" key="1">
    <source>
        <dbReference type="SAM" id="Phobius"/>
    </source>
</evidence>
<keyword evidence="1" id="KW-0472">Membrane</keyword>
<accession>A0A371AQE5</accession>
<dbReference type="Pfam" id="PF18936">
    <property type="entry name" value="DUF5684"/>
    <property type="match status" value="1"/>
</dbReference>
<protein>
    <submittedName>
        <fullName evidence="2">Signal peptidase I</fullName>
    </submittedName>
</protein>
<reference evidence="2 3" key="1">
    <citation type="submission" date="2018-07" db="EMBL/GenBank/DDBJ databases">
        <title>Anaerosacharophilus polymeroproducens gen. nov. sp. nov., an anaerobic bacterium isolated from salt field.</title>
        <authorList>
            <person name="Kim W."/>
            <person name="Yang S.-H."/>
            <person name="Oh J."/>
            <person name="Lee J.-H."/>
            <person name="Kwon K.K."/>
        </authorList>
    </citation>
    <scope>NUCLEOTIDE SEQUENCE [LARGE SCALE GENOMIC DNA]</scope>
    <source>
        <strain evidence="2 3">MCWD5</strain>
    </source>
</reference>
<dbReference type="RefSeq" id="WP_115483531.1">
    <property type="nucleotide sequence ID" value="NZ_QRCT01000051.1"/>
</dbReference>
<dbReference type="OrthoDB" id="2376202at2"/>
<keyword evidence="3" id="KW-1185">Reference proteome</keyword>
<keyword evidence="1" id="KW-0812">Transmembrane</keyword>
<dbReference type="Proteomes" id="UP000255036">
    <property type="component" value="Unassembled WGS sequence"/>
</dbReference>
<keyword evidence="1" id="KW-1133">Transmembrane helix</keyword>
<feature type="transmembrane region" description="Helical" evidence="1">
    <location>
        <begin position="65"/>
        <end position="86"/>
    </location>
</feature>